<dbReference type="EMBL" id="QFFJ01000001">
    <property type="protein sequence ID" value="RBL93629.1"/>
    <property type="molecule type" value="Genomic_DNA"/>
</dbReference>
<evidence type="ECO:0000313" key="5">
    <source>
        <dbReference type="Proteomes" id="UP000253410"/>
    </source>
</evidence>
<evidence type="ECO:0000259" key="2">
    <source>
        <dbReference type="Pfam" id="PF11738"/>
    </source>
</evidence>
<reference evidence="4 5" key="1">
    <citation type="submission" date="2018-05" db="EMBL/GenBank/DDBJ databases">
        <title>Chitinophaga sp. K3CV102501T nov., isolated from isolated from a monsoon evergreen broad-leaved forest soil.</title>
        <authorList>
            <person name="Lv Y."/>
        </authorList>
    </citation>
    <scope>NUCLEOTIDE SEQUENCE [LARGE SCALE GENOMIC DNA]</scope>
    <source>
        <strain evidence="4 5">GDMCC 1.1325</strain>
    </source>
</reference>
<dbReference type="Gene3D" id="3.90.640.20">
    <property type="entry name" value="Heat-shock cognate protein, ATPase"/>
    <property type="match status" value="1"/>
</dbReference>
<gene>
    <name evidence="4" type="ORF">DF182_14070</name>
</gene>
<dbReference type="AlphaFoldDB" id="A0A365Y545"/>
<dbReference type="InterPro" id="IPR037126">
    <property type="entry name" value="PdaC/RsiV-like_sf"/>
</dbReference>
<comment type="caution">
    <text evidence="4">The sequence shown here is derived from an EMBL/GenBank/DDBJ whole genome shotgun (WGS) entry which is preliminary data.</text>
</comment>
<name>A0A365Y545_9BACT</name>
<dbReference type="RefSeq" id="WP_113616224.1">
    <property type="nucleotide sequence ID" value="NZ_QFFJ01000001.1"/>
</dbReference>
<dbReference type="Proteomes" id="UP000253410">
    <property type="component" value="Unassembled WGS sequence"/>
</dbReference>
<organism evidence="4 5">
    <name type="scientific">Chitinophaga flava</name>
    <dbReference type="NCBI Taxonomy" id="2259036"/>
    <lineage>
        <taxon>Bacteria</taxon>
        <taxon>Pseudomonadati</taxon>
        <taxon>Bacteroidota</taxon>
        <taxon>Chitinophagia</taxon>
        <taxon>Chitinophagales</taxon>
        <taxon>Chitinophagaceae</taxon>
        <taxon>Chitinophaga</taxon>
    </lineage>
</organism>
<sequence length="371" mass="41533">MKRVLLLLLLAGGLLPACNSGKQEKAKSDSTSIVVPLASTPYYYTQLKGAIGDRHITMQLMKTAPNLYRGYYCYDSTGVPISIWGSQDADQVKIYEDNSNREEERFFGGTLNDDGVFKGVWHGDSTSYHFELHTDLRKAQQLQVFYSADSIRLLPSFAGSPLGVASNSIIWPDSSTDSTLSAFLRREITGDVRISDPQQFVRRAIDSFVTSYRIAAKDADTSDIADGQSASWNWTTESDMKVVWNTWPLLVIEKYAYDFTGGAHGNWGATYQTLDLSKHKVLTPDDFFKPGYKDVLSPLLDKAFRKKFHIDEDESLDQSLLVKTIVPNNNFIVTGKGVAFSYVPYEIGPYALGQVTLFIPFTELKSVMKKQ</sequence>
<proteinExistence type="predicted"/>
<evidence type="ECO:0000256" key="1">
    <source>
        <dbReference type="SAM" id="SignalP"/>
    </source>
</evidence>
<accession>A0A365Y545</accession>
<feature type="signal peptide" evidence="1">
    <location>
        <begin position="1"/>
        <end position="19"/>
    </location>
</feature>
<feature type="domain" description="Deacetylase PdaC" evidence="3">
    <location>
        <begin position="199"/>
        <end position="266"/>
    </location>
</feature>
<dbReference type="Pfam" id="PF11738">
    <property type="entry name" value="DUF3298"/>
    <property type="match status" value="1"/>
</dbReference>
<evidence type="ECO:0000313" key="4">
    <source>
        <dbReference type="EMBL" id="RBL93629.1"/>
    </source>
</evidence>
<keyword evidence="1" id="KW-0732">Signal</keyword>
<feature type="chain" id="PRO_5016719675" description="DUF3298 domain-containing protein" evidence="1">
    <location>
        <begin position="20"/>
        <end position="371"/>
    </location>
</feature>
<dbReference type="Gene3D" id="3.30.565.40">
    <property type="entry name" value="Fervidobacterium nodosum Rt17-B1 like"/>
    <property type="match status" value="1"/>
</dbReference>
<dbReference type="Pfam" id="PF13739">
    <property type="entry name" value="PdaC"/>
    <property type="match status" value="1"/>
</dbReference>
<dbReference type="InterPro" id="IPR021729">
    <property type="entry name" value="DUF3298"/>
</dbReference>
<feature type="domain" description="DUF3298" evidence="2">
    <location>
        <begin position="285"/>
        <end position="361"/>
    </location>
</feature>
<protein>
    <recommendedName>
        <fullName evidence="6">DUF3298 domain-containing protein</fullName>
    </recommendedName>
</protein>
<evidence type="ECO:0000259" key="3">
    <source>
        <dbReference type="Pfam" id="PF13739"/>
    </source>
</evidence>
<dbReference type="InterPro" id="IPR025303">
    <property type="entry name" value="PdaC"/>
</dbReference>
<dbReference type="OrthoDB" id="594879at2"/>
<evidence type="ECO:0008006" key="6">
    <source>
        <dbReference type="Google" id="ProtNLM"/>
    </source>
</evidence>
<keyword evidence="5" id="KW-1185">Reference proteome</keyword>